<dbReference type="GO" id="GO:0005886">
    <property type="term" value="C:plasma membrane"/>
    <property type="evidence" value="ECO:0007669"/>
    <property type="project" value="TreeGrafter"/>
</dbReference>
<dbReference type="EMBL" id="OV725082">
    <property type="protein sequence ID" value="CAH1405791.1"/>
    <property type="molecule type" value="Genomic_DNA"/>
</dbReference>
<protein>
    <recommendedName>
        <fullName evidence="7">Gamma-glutamyltranspeptidase 1</fullName>
    </recommendedName>
</protein>
<gene>
    <name evidence="5" type="ORF">NEZAVI_LOCUS13888</name>
</gene>
<keyword evidence="1" id="KW-0800">Toxin</keyword>
<reference evidence="5" key="1">
    <citation type="submission" date="2022-01" db="EMBL/GenBank/DDBJ databases">
        <authorList>
            <person name="King R."/>
        </authorList>
    </citation>
    <scope>NUCLEOTIDE SEQUENCE</scope>
</reference>
<dbReference type="InterPro" id="IPR043137">
    <property type="entry name" value="GGT_ssub_C"/>
</dbReference>
<evidence type="ECO:0000256" key="2">
    <source>
        <dbReference type="PIRSR" id="PIRSR600101-1"/>
    </source>
</evidence>
<feature type="binding site" evidence="3">
    <location>
        <position position="431"/>
    </location>
    <ligand>
        <name>L-glutamate</name>
        <dbReference type="ChEBI" id="CHEBI:29985"/>
    </ligand>
</feature>
<keyword evidence="6" id="KW-1185">Reference proteome</keyword>
<dbReference type="GO" id="GO:0006751">
    <property type="term" value="P:glutathione catabolic process"/>
    <property type="evidence" value="ECO:0007669"/>
    <property type="project" value="InterPro"/>
</dbReference>
<feature type="binding site" evidence="3">
    <location>
        <position position="482"/>
    </location>
    <ligand>
        <name>L-glutamate</name>
        <dbReference type="ChEBI" id="CHEBI:29985"/>
    </ligand>
</feature>
<evidence type="ECO:0000256" key="4">
    <source>
        <dbReference type="SAM" id="Phobius"/>
    </source>
</evidence>
<feature type="binding site" evidence="3">
    <location>
        <position position="119"/>
    </location>
    <ligand>
        <name>L-glutamate</name>
        <dbReference type="ChEBI" id="CHEBI:29985"/>
    </ligand>
</feature>
<evidence type="ECO:0000313" key="5">
    <source>
        <dbReference type="EMBL" id="CAH1405791.1"/>
    </source>
</evidence>
<dbReference type="Proteomes" id="UP001152798">
    <property type="component" value="Chromosome 6"/>
</dbReference>
<dbReference type="Pfam" id="PF01019">
    <property type="entry name" value="G_glu_transpept"/>
    <property type="match status" value="1"/>
</dbReference>
<evidence type="ECO:0000256" key="3">
    <source>
        <dbReference type="PIRSR" id="PIRSR600101-2"/>
    </source>
</evidence>
<evidence type="ECO:0000313" key="6">
    <source>
        <dbReference type="Proteomes" id="UP001152798"/>
    </source>
</evidence>
<dbReference type="GO" id="GO:0036374">
    <property type="term" value="F:glutathione hydrolase activity"/>
    <property type="evidence" value="ECO:0007669"/>
    <property type="project" value="InterPro"/>
</dbReference>
<evidence type="ECO:0008006" key="7">
    <source>
        <dbReference type="Google" id="ProtNLM"/>
    </source>
</evidence>
<organism evidence="5 6">
    <name type="scientific">Nezara viridula</name>
    <name type="common">Southern green stink bug</name>
    <name type="synonym">Cimex viridulus</name>
    <dbReference type="NCBI Taxonomy" id="85310"/>
    <lineage>
        <taxon>Eukaryota</taxon>
        <taxon>Metazoa</taxon>
        <taxon>Ecdysozoa</taxon>
        <taxon>Arthropoda</taxon>
        <taxon>Hexapoda</taxon>
        <taxon>Insecta</taxon>
        <taxon>Pterygota</taxon>
        <taxon>Neoptera</taxon>
        <taxon>Paraneoptera</taxon>
        <taxon>Hemiptera</taxon>
        <taxon>Heteroptera</taxon>
        <taxon>Panheteroptera</taxon>
        <taxon>Pentatomomorpha</taxon>
        <taxon>Pentatomoidea</taxon>
        <taxon>Pentatomidae</taxon>
        <taxon>Pentatominae</taxon>
        <taxon>Nezara</taxon>
    </lineage>
</organism>
<feature type="active site" description="Nucleophile" evidence="2">
    <location>
        <position position="389"/>
    </location>
</feature>
<accession>A0A9P0MW39</accession>
<keyword evidence="1" id="KW-1199">Hemostasis impairing toxin</keyword>
<dbReference type="InterPro" id="IPR043138">
    <property type="entry name" value="GGT_lsub"/>
</dbReference>
<feature type="transmembrane region" description="Helical" evidence="4">
    <location>
        <begin position="7"/>
        <end position="25"/>
    </location>
</feature>
<sequence length="580" mass="63615">FRQHIKWGIGLLIGIVLIILVVVLTQKSEVNQVDDEKTYTEKWVHPAETLAKGAIVSNGGPCADIGMKILKKYGNAVDSLIATMLCDGLTCMQNMGIGGGFIATLYIKSESKVITINARETAPAAATFDMFVNDTKYSKKGGKSVAIPGEIKGYWEMYKKYGGKAPWKELFHGAITLCKEGVPVNRHLEKNIDSYKTDILESPWLRKLLLNEKGELPKYGDKIKLPKLAETLSIISENPEALYNGPLTAGLVKDIQDDGGIITVEDMNSYNVRWEEPIKMELLSGYDLYSVPPPGSGVILAFILKLVEDTLPKDEEKPETTSIITEAFKYAYAMRSWMGDTHFIDNSKILERLNDTNYITTIKKNLLVNHTSNNPKDYGSDYVTEDHGTANNVVIAPNGDAIAATSTINLIFGSCLISESTGIVLNNEMDDFSTPGLVNAFGVSPSSENFIAPGKRPMSSMCPSLILDKDGDVRLAVGAAGGTKITTATALATIWNLHYGKSISDSVRKSRFHHQLMPMIWNYEASIPEEIVKDMERRGHNATESKPNQSCVTAISKNGNLLGASSDMRRPGNTSYLLDL</sequence>
<evidence type="ECO:0000256" key="1">
    <source>
        <dbReference type="ARBA" id="ARBA00084097"/>
    </source>
</evidence>
<dbReference type="PRINTS" id="PR01210">
    <property type="entry name" value="GGTRANSPTASE"/>
</dbReference>
<dbReference type="Gene3D" id="3.60.20.40">
    <property type="match status" value="1"/>
</dbReference>
<dbReference type="PANTHER" id="PTHR11686">
    <property type="entry name" value="GAMMA GLUTAMYL TRANSPEPTIDASE"/>
    <property type="match status" value="1"/>
</dbReference>
<dbReference type="FunFam" id="3.60.20.40:FF:000001">
    <property type="entry name" value="Gamma-glutamyltranspeptidase 1"/>
    <property type="match status" value="1"/>
</dbReference>
<dbReference type="InterPro" id="IPR000101">
    <property type="entry name" value="GGT_peptidase"/>
</dbReference>
<proteinExistence type="predicted"/>
<keyword evidence="4" id="KW-0812">Transmembrane</keyword>
<keyword evidence="1" id="KW-1202">Platelet aggregation activating toxin</keyword>
<dbReference type="OrthoDB" id="1081007at2759"/>
<dbReference type="SUPFAM" id="SSF56235">
    <property type="entry name" value="N-terminal nucleophile aminohydrolases (Ntn hydrolases)"/>
    <property type="match status" value="1"/>
</dbReference>
<name>A0A9P0MW39_NEZVI</name>
<dbReference type="AlphaFoldDB" id="A0A9P0MW39"/>
<feature type="binding site" evidence="3">
    <location>
        <begin position="407"/>
        <end position="409"/>
    </location>
    <ligand>
        <name>L-glutamate</name>
        <dbReference type="ChEBI" id="CHEBI:29985"/>
    </ligand>
</feature>
<feature type="binding site" evidence="3">
    <location>
        <begin position="459"/>
        <end position="460"/>
    </location>
    <ligand>
        <name>L-glutamate</name>
        <dbReference type="ChEBI" id="CHEBI:29985"/>
    </ligand>
</feature>
<feature type="non-terminal residue" evidence="5">
    <location>
        <position position="1"/>
    </location>
</feature>
<keyword evidence="4" id="KW-0472">Membrane</keyword>
<dbReference type="InterPro" id="IPR029055">
    <property type="entry name" value="Ntn_hydrolases_N"/>
</dbReference>
<keyword evidence="4" id="KW-1133">Transmembrane helix</keyword>
<dbReference type="Gene3D" id="1.10.246.130">
    <property type="match status" value="1"/>
</dbReference>
<dbReference type="PANTHER" id="PTHR11686:SF72">
    <property type="entry name" value="GAMMA-GLUTAMYL TRANSPEPTIDASE, ISOFORM A"/>
    <property type="match status" value="1"/>
</dbReference>